<keyword evidence="2" id="KW-1003">Cell membrane</keyword>
<feature type="transmembrane region" description="Helical" evidence="11">
    <location>
        <begin position="131"/>
        <end position="153"/>
    </location>
</feature>
<reference evidence="13 14" key="1">
    <citation type="journal article" date="2007" name="Science">
        <title>Sea anemone genome reveals ancestral eumetazoan gene repertoire and genomic organization.</title>
        <authorList>
            <person name="Putnam N.H."/>
            <person name="Srivastava M."/>
            <person name="Hellsten U."/>
            <person name="Dirks B."/>
            <person name="Chapman J."/>
            <person name="Salamov A."/>
            <person name="Terry A."/>
            <person name="Shapiro H."/>
            <person name="Lindquist E."/>
            <person name="Kapitonov V.V."/>
            <person name="Jurka J."/>
            <person name="Genikhovich G."/>
            <person name="Grigoriev I.V."/>
            <person name="Lucas S.M."/>
            <person name="Steele R.E."/>
            <person name="Finnerty J.R."/>
            <person name="Technau U."/>
            <person name="Martindale M.Q."/>
            <person name="Rokhsar D.S."/>
        </authorList>
    </citation>
    <scope>NUCLEOTIDE SEQUENCE [LARGE SCALE GENOMIC DNA]</scope>
    <source>
        <strain evidence="14">CH2 X CH6</strain>
    </source>
</reference>
<evidence type="ECO:0000256" key="10">
    <source>
        <dbReference type="SAM" id="MobiDB-lite"/>
    </source>
</evidence>
<evidence type="ECO:0000256" key="1">
    <source>
        <dbReference type="ARBA" id="ARBA00004651"/>
    </source>
</evidence>
<dbReference type="GO" id="GO:0005886">
    <property type="term" value="C:plasma membrane"/>
    <property type="evidence" value="ECO:0000318"/>
    <property type="project" value="GO_Central"/>
</dbReference>
<evidence type="ECO:0000256" key="8">
    <source>
        <dbReference type="ARBA" id="ARBA00023180"/>
    </source>
</evidence>
<evidence type="ECO:0000313" key="14">
    <source>
        <dbReference type="Proteomes" id="UP000001593"/>
    </source>
</evidence>
<protein>
    <recommendedName>
        <fullName evidence="12">G-protein coupled receptors family 1 profile domain-containing protein</fullName>
    </recommendedName>
</protein>
<keyword evidence="14" id="KW-1185">Reference proteome</keyword>
<name>A7SCR3_NEMVE</name>
<dbReference type="HOGENOM" id="CLU_508355_0_0_1"/>
<evidence type="ECO:0000256" key="9">
    <source>
        <dbReference type="ARBA" id="ARBA00023224"/>
    </source>
</evidence>
<dbReference type="PANTHER" id="PTHR24246">
    <property type="entry name" value="OLFACTORY RECEPTOR AND ADENOSINE RECEPTOR"/>
    <property type="match status" value="1"/>
</dbReference>
<dbReference type="InterPro" id="IPR000276">
    <property type="entry name" value="GPCR_Rhodpsn"/>
</dbReference>
<dbReference type="PANTHER" id="PTHR24246:SF27">
    <property type="entry name" value="ADENOSINE RECEPTOR, ISOFORM A"/>
    <property type="match status" value="1"/>
</dbReference>
<organism evidence="13 14">
    <name type="scientific">Nematostella vectensis</name>
    <name type="common">Starlet sea anemone</name>
    <dbReference type="NCBI Taxonomy" id="45351"/>
    <lineage>
        <taxon>Eukaryota</taxon>
        <taxon>Metazoa</taxon>
        <taxon>Cnidaria</taxon>
        <taxon>Anthozoa</taxon>
        <taxon>Hexacorallia</taxon>
        <taxon>Actiniaria</taxon>
        <taxon>Edwardsiidae</taxon>
        <taxon>Nematostella</taxon>
    </lineage>
</organism>
<keyword evidence="8" id="KW-0325">Glycoprotein</keyword>
<feature type="transmembrane region" description="Helical" evidence="11">
    <location>
        <begin position="293"/>
        <end position="317"/>
    </location>
</feature>
<feature type="region of interest" description="Disordered" evidence="10">
    <location>
        <begin position="375"/>
        <end position="429"/>
    </location>
</feature>
<dbReference type="InParanoid" id="A7SCR3"/>
<dbReference type="PROSITE" id="PS50262">
    <property type="entry name" value="G_PROTEIN_RECEP_F1_2"/>
    <property type="match status" value="1"/>
</dbReference>
<dbReference type="SUPFAM" id="SSF81321">
    <property type="entry name" value="Family A G protein-coupled receptor-like"/>
    <property type="match status" value="1"/>
</dbReference>
<evidence type="ECO:0000256" key="7">
    <source>
        <dbReference type="ARBA" id="ARBA00023170"/>
    </source>
</evidence>
<dbReference type="InterPro" id="IPR017452">
    <property type="entry name" value="GPCR_Rhodpsn_7TM"/>
</dbReference>
<feature type="transmembrane region" description="Helical" evidence="11">
    <location>
        <begin position="238"/>
        <end position="256"/>
    </location>
</feature>
<keyword evidence="7" id="KW-0675">Receptor</keyword>
<feature type="transmembrane region" description="Helical" evidence="11">
    <location>
        <begin position="56"/>
        <end position="81"/>
    </location>
</feature>
<keyword evidence="6 11" id="KW-0472">Membrane</keyword>
<feature type="transmembrane region" description="Helical" evidence="11">
    <location>
        <begin position="329"/>
        <end position="350"/>
    </location>
</feature>
<dbReference type="EMBL" id="DS469625">
    <property type="protein sequence ID" value="EDO38481.1"/>
    <property type="molecule type" value="Genomic_DNA"/>
</dbReference>
<dbReference type="eggNOG" id="KOG3656">
    <property type="taxonomic scope" value="Eukaryota"/>
</dbReference>
<dbReference type="AlphaFoldDB" id="A7SCR3"/>
<evidence type="ECO:0000256" key="11">
    <source>
        <dbReference type="SAM" id="Phobius"/>
    </source>
</evidence>
<dbReference type="GO" id="GO:0007186">
    <property type="term" value="P:G protein-coupled receptor signaling pathway"/>
    <property type="evidence" value="ECO:0000318"/>
    <property type="project" value="GO_Central"/>
</dbReference>
<dbReference type="CDD" id="cd00637">
    <property type="entry name" value="7tm_classA_rhodopsin-like"/>
    <property type="match status" value="1"/>
</dbReference>
<accession>A7SCR3</accession>
<keyword evidence="9" id="KW-0807">Transducer</keyword>
<dbReference type="Gene3D" id="1.20.1070.10">
    <property type="entry name" value="Rhodopsin 7-helix transmembrane proteins"/>
    <property type="match status" value="1"/>
</dbReference>
<evidence type="ECO:0000256" key="3">
    <source>
        <dbReference type="ARBA" id="ARBA00022692"/>
    </source>
</evidence>
<evidence type="ECO:0000256" key="5">
    <source>
        <dbReference type="ARBA" id="ARBA00023040"/>
    </source>
</evidence>
<dbReference type="PhylomeDB" id="A7SCR3"/>
<dbReference type="GO" id="GO:0001609">
    <property type="term" value="F:G protein-coupled adenosine receptor activity"/>
    <property type="evidence" value="ECO:0000318"/>
    <property type="project" value="GO_Central"/>
</dbReference>
<evidence type="ECO:0000256" key="4">
    <source>
        <dbReference type="ARBA" id="ARBA00022989"/>
    </source>
</evidence>
<evidence type="ECO:0000256" key="6">
    <source>
        <dbReference type="ARBA" id="ARBA00023136"/>
    </source>
</evidence>
<comment type="subcellular location">
    <subcellularLocation>
        <location evidence="1">Cell membrane</location>
        <topology evidence="1">Multi-pass membrane protein</topology>
    </subcellularLocation>
</comment>
<keyword evidence="5" id="KW-0297">G-protein coupled receptor</keyword>
<dbReference type="Pfam" id="PF00001">
    <property type="entry name" value="7tm_1"/>
    <property type="match status" value="1"/>
</dbReference>
<keyword evidence="4 11" id="KW-1133">Transmembrane helix</keyword>
<evidence type="ECO:0000259" key="12">
    <source>
        <dbReference type="PROSITE" id="PS50262"/>
    </source>
</evidence>
<sequence>MNITNATARAILSKPTTESPSAANTTGTDLSILNTSTTSALNSTDASSILKDHTPLIMQLFLVSLVFLLAVIGNAGIWVLLKRFRSLRTVPNILVGNLALIDFLNATVNLPVFTAAGVLQLGHMGGRLASATIFAGQTLVIFLHLLSMLLMMVDRYIAIAWGLHYRIWKSQRKVLFAVIIMVSLVFHQVLVAVIVVWTIVFGVTVPWVLLLYAVNKGNSPYLIYHIAYFHAVGKYNCFVTYPILGCTIGAVSALTYQSIRKQGKFFAETSVMQKGKTLLDESRQRNEVRAAQTVAITVVLYGVCLIPCLMYCSLMATPKHLPRDTGEEWFVFFVVISFYIPSALCPYIYVMRTSRFRRAITLLIQDPCGDSDLREAYGSSTTKETSASQRVEFSRKKKGSYTDAIPSSTHDNDGMTSPCREAKSPPSADPDVIIVAIDDMEGKPDRLSASEESCTKITHLRLSIRVTPRDIQGILTHTWFPESGLIVIYCLGVAPLRPLPTPRKEGVIFPPPLPLLLRKLALLGALLAENVYTVLI</sequence>
<feature type="transmembrane region" description="Helical" evidence="11">
    <location>
        <begin position="93"/>
        <end position="119"/>
    </location>
</feature>
<feature type="domain" description="G-protein coupled receptors family 1 profile" evidence="12">
    <location>
        <begin position="73"/>
        <end position="349"/>
    </location>
</feature>
<evidence type="ECO:0000313" key="13">
    <source>
        <dbReference type="EMBL" id="EDO38481.1"/>
    </source>
</evidence>
<gene>
    <name evidence="13" type="ORF">NEMVEDRAFT_v1g244348</name>
</gene>
<dbReference type="Proteomes" id="UP000001593">
    <property type="component" value="Unassembled WGS sequence"/>
</dbReference>
<evidence type="ECO:0000256" key="2">
    <source>
        <dbReference type="ARBA" id="ARBA00022475"/>
    </source>
</evidence>
<proteinExistence type="predicted"/>
<keyword evidence="3 11" id="KW-0812">Transmembrane</keyword>
<dbReference type="PRINTS" id="PR00237">
    <property type="entry name" value="GPCRRHODOPSN"/>
</dbReference>
<feature type="compositionally biased region" description="Polar residues" evidence="10">
    <location>
        <begin position="378"/>
        <end position="391"/>
    </location>
</feature>
<feature type="transmembrane region" description="Helical" evidence="11">
    <location>
        <begin position="174"/>
        <end position="200"/>
    </location>
</feature>